<reference evidence="2" key="1">
    <citation type="submission" date="2022-07" db="EMBL/GenBank/DDBJ databases">
        <title>Pseudomonas nunamit sp. nov. an antifungal species isolated from Greenland.</title>
        <authorList>
            <person name="Ntana F."/>
            <person name="Hennessy R.C."/>
            <person name="Zervas A."/>
            <person name="Stougaard P."/>
        </authorList>
    </citation>
    <scope>NUCLEOTIDE SEQUENCE</scope>
    <source>
        <strain evidence="2">In5</strain>
    </source>
</reference>
<name>A0ABY5EE86_9PSED</name>
<keyword evidence="3" id="KW-1185">Reference proteome</keyword>
<dbReference type="RefSeq" id="WP_054616181.1">
    <property type="nucleotide sequence ID" value="NZ_CP101125.1"/>
</dbReference>
<dbReference type="InterPro" id="IPR041375">
    <property type="entry name" value="VapC45_PIN-like"/>
</dbReference>
<sequence>MKFLLDNNLPPALARALNELTKAHAEGHSVLPLKDKFPQGTADIEWISTLSDEGGWAVISQDKFTKGDIEKRAFRECGLPIFCLAKHWGNESYWNKAHNLVRWWPAIMNQAELIRGGAAFRVPWKFPTHGKFDQIKM</sequence>
<protein>
    <recommendedName>
        <fullName evidence="1">VapC45 PIN like domain-containing protein</fullName>
    </recommendedName>
</protein>
<gene>
    <name evidence="2" type="ORF">NK667_23475</name>
</gene>
<dbReference type="Proteomes" id="UP001059607">
    <property type="component" value="Chromosome"/>
</dbReference>
<organism evidence="2 3">
    <name type="scientific">Pseudomonas nunensis</name>
    <dbReference type="NCBI Taxonomy" id="2961896"/>
    <lineage>
        <taxon>Bacteria</taxon>
        <taxon>Pseudomonadati</taxon>
        <taxon>Pseudomonadota</taxon>
        <taxon>Gammaproteobacteria</taxon>
        <taxon>Pseudomonadales</taxon>
        <taxon>Pseudomonadaceae</taxon>
        <taxon>Pseudomonas</taxon>
    </lineage>
</organism>
<evidence type="ECO:0000313" key="3">
    <source>
        <dbReference type="Proteomes" id="UP001059607"/>
    </source>
</evidence>
<proteinExistence type="predicted"/>
<accession>A0ABY5EE86</accession>
<evidence type="ECO:0000313" key="2">
    <source>
        <dbReference type="EMBL" id="UTO13107.1"/>
    </source>
</evidence>
<feature type="domain" description="VapC45 PIN like" evidence="1">
    <location>
        <begin position="1"/>
        <end position="86"/>
    </location>
</feature>
<dbReference type="EMBL" id="CP101125">
    <property type="protein sequence ID" value="UTO13107.1"/>
    <property type="molecule type" value="Genomic_DNA"/>
</dbReference>
<dbReference type="Pfam" id="PF18478">
    <property type="entry name" value="PIN_10"/>
    <property type="match status" value="1"/>
</dbReference>
<evidence type="ECO:0000259" key="1">
    <source>
        <dbReference type="Pfam" id="PF18478"/>
    </source>
</evidence>